<evidence type="ECO:0000256" key="1">
    <source>
        <dbReference type="ARBA" id="ARBA00004240"/>
    </source>
</evidence>
<dbReference type="PANTHER" id="PTHR13398:SF0">
    <property type="entry name" value="GDP-FUCOSE PROTEIN O-FUCOSYLTRANSFERASE 2"/>
    <property type="match status" value="1"/>
</dbReference>
<name>A0A226DPB4_FOLCA</name>
<dbReference type="InterPro" id="IPR045130">
    <property type="entry name" value="OFUT2-like"/>
</dbReference>
<dbReference type="AlphaFoldDB" id="A0A226DPB4"/>
<dbReference type="GO" id="GO:0046922">
    <property type="term" value="F:peptide-O-fucosyltransferase activity"/>
    <property type="evidence" value="ECO:0007669"/>
    <property type="project" value="UniProtKB-EC"/>
</dbReference>
<evidence type="ECO:0000256" key="9">
    <source>
        <dbReference type="ARBA" id="ARBA00026232"/>
    </source>
</evidence>
<dbReference type="OrthoDB" id="422368at2759"/>
<dbReference type="Gene3D" id="3.40.50.11340">
    <property type="match status" value="1"/>
</dbReference>
<evidence type="ECO:0000256" key="5">
    <source>
        <dbReference type="ARBA" id="ARBA00022824"/>
    </source>
</evidence>
<comment type="pathway">
    <text evidence="2">Protein modification; protein glycosylation.</text>
</comment>
<sequence length="496" mass="56308">MKVKVPFSLNEEKLTPLLLTFVVILSNIHLSRCDHCCQSSHWVGEDESNNGDDTPSPTPTTILEGIKTFQEQRAQECGAEDDENCGGSRGRRTRDTSSKEKRYILYEINPGEGFNLRRDIFVRIAPLIKSLNSKISTQFDWILVLPPWQGIPHWRHTPRKDSFPWGTFFSIESIKKYVPVLEWDQFLDEYGFHSGLDVIFNLAHFPLNKDDNSWQDEVKLNPNCDTTKSIPFSFEMQKDNSYWGNMWGHPITTARIECVSLRGTGPTLLPLIKEEGLRCTAIFLSSAEVILWDEYGSEEWWRARAALKFSSNLVTLAENLVLKYFQSPSSSSPSDAKVKVTPYLSVHLRRRDFLLRKDGKSLSLKDVADQIARVCAELKFEHVFVATDADEKERIELIKLLGNISVTMSSCPPNSPPLSEGECAILDQLVCSLSPHFIGTEGSTFTLRIFEERLLHGKTPDSTFNYFCASDKKTSDCPKPTRWLIPDVAKDLISST</sequence>
<comment type="similarity">
    <text evidence="8">Belongs to the glycosyltransferase 68 family.</text>
</comment>
<dbReference type="OMA" id="RNAVWPI"/>
<evidence type="ECO:0000256" key="4">
    <source>
        <dbReference type="ARBA" id="ARBA00022679"/>
    </source>
</evidence>
<gene>
    <name evidence="14" type="ORF">Fcan01_18757</name>
</gene>
<keyword evidence="6" id="KW-0294">Fucose metabolism</keyword>
<evidence type="ECO:0000313" key="14">
    <source>
        <dbReference type="EMBL" id="OXA46461.1"/>
    </source>
</evidence>
<evidence type="ECO:0000256" key="2">
    <source>
        <dbReference type="ARBA" id="ARBA00004922"/>
    </source>
</evidence>
<comment type="subcellular location">
    <subcellularLocation>
        <location evidence="1">Endoplasmic reticulum</location>
    </subcellularLocation>
</comment>
<evidence type="ECO:0000256" key="12">
    <source>
        <dbReference type="ARBA" id="ARBA00048647"/>
    </source>
</evidence>
<evidence type="ECO:0000256" key="13">
    <source>
        <dbReference type="SAM" id="MobiDB-lite"/>
    </source>
</evidence>
<feature type="region of interest" description="Disordered" evidence="13">
    <location>
        <begin position="73"/>
        <end position="96"/>
    </location>
</feature>
<dbReference type="EMBL" id="LNIX01000015">
    <property type="protein sequence ID" value="OXA46461.1"/>
    <property type="molecule type" value="Genomic_DNA"/>
</dbReference>
<dbReference type="Pfam" id="PF10250">
    <property type="entry name" value="O-FucT"/>
    <property type="match status" value="1"/>
</dbReference>
<protein>
    <recommendedName>
        <fullName evidence="9">GDP-fucose protein O-fucosyltransferase 2</fullName>
        <ecNumber evidence="3">2.4.1.221</ecNumber>
    </recommendedName>
    <alternativeName>
        <fullName evidence="10">Peptide-O-fucosyltransferase 2</fullName>
    </alternativeName>
</protein>
<comment type="caution">
    <text evidence="14">The sequence shown here is derived from an EMBL/GenBank/DDBJ whole genome shotgun (WGS) entry which is preliminary data.</text>
</comment>
<evidence type="ECO:0000256" key="11">
    <source>
        <dbReference type="ARBA" id="ARBA00047273"/>
    </source>
</evidence>
<evidence type="ECO:0000256" key="8">
    <source>
        <dbReference type="ARBA" id="ARBA00025803"/>
    </source>
</evidence>
<dbReference type="GO" id="GO:0006004">
    <property type="term" value="P:fucose metabolic process"/>
    <property type="evidence" value="ECO:0007669"/>
    <property type="project" value="UniProtKB-KW"/>
</dbReference>
<evidence type="ECO:0000256" key="7">
    <source>
        <dbReference type="ARBA" id="ARBA00023277"/>
    </source>
</evidence>
<dbReference type="EC" id="2.4.1.221" evidence="3"/>
<keyword evidence="4 14" id="KW-0808">Transferase</keyword>
<keyword evidence="15" id="KW-1185">Reference proteome</keyword>
<evidence type="ECO:0000256" key="6">
    <source>
        <dbReference type="ARBA" id="ARBA00023253"/>
    </source>
</evidence>
<dbReference type="InterPro" id="IPR019378">
    <property type="entry name" value="GDP-Fuc_O-FucTrfase"/>
</dbReference>
<keyword evidence="7" id="KW-0119">Carbohydrate metabolism</keyword>
<keyword evidence="5" id="KW-0256">Endoplasmic reticulum</keyword>
<dbReference type="Proteomes" id="UP000198287">
    <property type="component" value="Unassembled WGS sequence"/>
</dbReference>
<proteinExistence type="inferred from homology"/>
<dbReference type="STRING" id="158441.A0A226DPB4"/>
<evidence type="ECO:0000256" key="10">
    <source>
        <dbReference type="ARBA" id="ARBA00033083"/>
    </source>
</evidence>
<keyword evidence="14" id="KW-0328">Glycosyltransferase</keyword>
<reference evidence="14 15" key="1">
    <citation type="submission" date="2015-12" db="EMBL/GenBank/DDBJ databases">
        <title>The genome of Folsomia candida.</title>
        <authorList>
            <person name="Faddeeva A."/>
            <person name="Derks M.F."/>
            <person name="Anvar Y."/>
            <person name="Smit S."/>
            <person name="Van Straalen N."/>
            <person name="Roelofs D."/>
        </authorList>
    </citation>
    <scope>NUCLEOTIDE SEQUENCE [LARGE SCALE GENOMIC DNA]</scope>
    <source>
        <strain evidence="14 15">VU population</strain>
        <tissue evidence="14">Whole body</tissue>
    </source>
</reference>
<comment type="catalytic activity">
    <reaction evidence="12">
        <text>L-seryl-[protein] + GDP-beta-L-fucose = 3-O-(alpha-L-fucosyl)-L-seryl-[protein] + GDP + H(+)</text>
        <dbReference type="Rhea" id="RHEA:63644"/>
        <dbReference type="Rhea" id="RHEA-COMP:9863"/>
        <dbReference type="Rhea" id="RHEA-COMP:17914"/>
        <dbReference type="ChEBI" id="CHEBI:15378"/>
        <dbReference type="ChEBI" id="CHEBI:29999"/>
        <dbReference type="ChEBI" id="CHEBI:57273"/>
        <dbReference type="ChEBI" id="CHEBI:58189"/>
        <dbReference type="ChEBI" id="CHEBI:189632"/>
        <dbReference type="EC" id="2.4.1.221"/>
    </reaction>
    <physiologicalReaction direction="left-to-right" evidence="12">
        <dbReference type="Rhea" id="RHEA:63645"/>
    </physiologicalReaction>
</comment>
<evidence type="ECO:0000313" key="15">
    <source>
        <dbReference type="Proteomes" id="UP000198287"/>
    </source>
</evidence>
<accession>A0A226DPB4</accession>
<evidence type="ECO:0000256" key="3">
    <source>
        <dbReference type="ARBA" id="ARBA00012196"/>
    </source>
</evidence>
<organism evidence="14 15">
    <name type="scientific">Folsomia candida</name>
    <name type="common">Springtail</name>
    <dbReference type="NCBI Taxonomy" id="158441"/>
    <lineage>
        <taxon>Eukaryota</taxon>
        <taxon>Metazoa</taxon>
        <taxon>Ecdysozoa</taxon>
        <taxon>Arthropoda</taxon>
        <taxon>Hexapoda</taxon>
        <taxon>Collembola</taxon>
        <taxon>Entomobryomorpha</taxon>
        <taxon>Isotomoidea</taxon>
        <taxon>Isotomidae</taxon>
        <taxon>Proisotominae</taxon>
        <taxon>Folsomia</taxon>
    </lineage>
</organism>
<dbReference type="GO" id="GO:0005783">
    <property type="term" value="C:endoplasmic reticulum"/>
    <property type="evidence" value="ECO:0007669"/>
    <property type="project" value="UniProtKB-SubCell"/>
</dbReference>
<comment type="catalytic activity">
    <reaction evidence="11">
        <text>L-threonyl-[protein] + GDP-beta-L-fucose = 3-O-(alpha-L-fucosyl)-L-threonyl-[protein] + GDP + H(+)</text>
        <dbReference type="Rhea" id="RHEA:70491"/>
        <dbReference type="Rhea" id="RHEA-COMP:11060"/>
        <dbReference type="Rhea" id="RHEA-COMP:17915"/>
        <dbReference type="ChEBI" id="CHEBI:15378"/>
        <dbReference type="ChEBI" id="CHEBI:30013"/>
        <dbReference type="ChEBI" id="CHEBI:57273"/>
        <dbReference type="ChEBI" id="CHEBI:58189"/>
        <dbReference type="ChEBI" id="CHEBI:189631"/>
        <dbReference type="EC" id="2.4.1.221"/>
    </reaction>
    <physiologicalReaction direction="left-to-right" evidence="11">
        <dbReference type="Rhea" id="RHEA:70492"/>
    </physiologicalReaction>
</comment>
<dbReference type="PANTHER" id="PTHR13398">
    <property type="entry name" value="GDP-FUCOSE PROTEIN O-FUCOSYLTRANSFERASE 2"/>
    <property type="match status" value="1"/>
</dbReference>
<dbReference type="Gene3D" id="3.40.50.11350">
    <property type="match status" value="1"/>
</dbReference>